<proteinExistence type="predicted"/>
<comment type="caution">
    <text evidence="1">The sequence shown here is derived from an EMBL/GenBank/DDBJ whole genome shotgun (WGS) entry which is preliminary data.</text>
</comment>
<evidence type="ECO:0000313" key="1">
    <source>
        <dbReference type="EMBL" id="GAA1580493.1"/>
    </source>
</evidence>
<sequence>MNSAREDPADAAATLVPAEPLDHVDPYRTIEEWWGDPLSATLIQRMERAPLQHLREFAEFVNDLRIPPAARRPLPTIAPGQLRPLLLRDTIRPEDIPYNFGNLVPTLLLYAHFAAVENPLPSSVSERETLFRAVNQLHVLQPLAEASLIHFIDPDARDRHPSRNSVLRAQDLRALAQDPATSDACLELIELAVHDGGDLSEQMFLMNLYGGRRLRIVSSQPVGQLHSTSLSREEALFMDLTLHRVASRTDRRLLNLEKLAQLSVPKLEGKTESLVAIRTSDEVFADWREHLASALAQVENIQATDNWASEAAGILDAELAPIRERIRVSATKSPVLSSMKVGLTSLAISGFGSVAGLAVGGDLASAAVGAAAGPVAETVKSYVESRAHRRQAKALLDVSLAFHDQR</sequence>
<gene>
    <name evidence="1" type="ORF">GCM10009804_41350</name>
</gene>
<accession>A0ABN2DPS9</accession>
<organism evidence="1 2">
    <name type="scientific">Kribbella hippodromi</name>
    <dbReference type="NCBI Taxonomy" id="434347"/>
    <lineage>
        <taxon>Bacteria</taxon>
        <taxon>Bacillati</taxon>
        <taxon>Actinomycetota</taxon>
        <taxon>Actinomycetes</taxon>
        <taxon>Propionibacteriales</taxon>
        <taxon>Kribbellaceae</taxon>
        <taxon>Kribbella</taxon>
    </lineage>
</organism>
<protein>
    <submittedName>
        <fullName evidence="1">Uncharacterized protein</fullName>
    </submittedName>
</protein>
<dbReference type="RefSeq" id="WP_344235220.1">
    <property type="nucleotide sequence ID" value="NZ_BAAAPH010000013.1"/>
</dbReference>
<keyword evidence="2" id="KW-1185">Reference proteome</keyword>
<dbReference type="EMBL" id="BAAAPH010000013">
    <property type="protein sequence ID" value="GAA1580493.1"/>
    <property type="molecule type" value="Genomic_DNA"/>
</dbReference>
<evidence type="ECO:0000313" key="2">
    <source>
        <dbReference type="Proteomes" id="UP001501705"/>
    </source>
</evidence>
<name>A0ABN2DPS9_9ACTN</name>
<reference evidence="1 2" key="1">
    <citation type="journal article" date="2019" name="Int. J. Syst. Evol. Microbiol.">
        <title>The Global Catalogue of Microorganisms (GCM) 10K type strain sequencing project: providing services to taxonomists for standard genome sequencing and annotation.</title>
        <authorList>
            <consortium name="The Broad Institute Genomics Platform"/>
            <consortium name="The Broad Institute Genome Sequencing Center for Infectious Disease"/>
            <person name="Wu L."/>
            <person name="Ma J."/>
        </authorList>
    </citation>
    <scope>NUCLEOTIDE SEQUENCE [LARGE SCALE GENOMIC DNA]</scope>
    <source>
        <strain evidence="1 2">JCM 15572</strain>
    </source>
</reference>
<dbReference type="Proteomes" id="UP001501705">
    <property type="component" value="Unassembled WGS sequence"/>
</dbReference>